<evidence type="ECO:0000256" key="1">
    <source>
        <dbReference type="SAM" id="MobiDB-lite"/>
    </source>
</evidence>
<feature type="compositionally biased region" description="Basic and acidic residues" evidence="1">
    <location>
        <begin position="104"/>
        <end position="117"/>
    </location>
</feature>
<evidence type="ECO:0008006" key="5">
    <source>
        <dbReference type="Google" id="ProtNLM"/>
    </source>
</evidence>
<gene>
    <name evidence="3" type="ORF">JK364_23885</name>
</gene>
<dbReference type="PROSITE" id="PS51257">
    <property type="entry name" value="PROKAR_LIPOPROTEIN"/>
    <property type="match status" value="1"/>
</dbReference>
<feature type="region of interest" description="Disordered" evidence="1">
    <location>
        <begin position="97"/>
        <end position="117"/>
    </location>
</feature>
<comment type="caution">
    <text evidence="3">The sequence shown here is derived from an EMBL/GenBank/DDBJ whole genome shotgun (WGS) entry which is preliminary data.</text>
</comment>
<keyword evidence="4" id="KW-1185">Reference proteome</keyword>
<feature type="region of interest" description="Disordered" evidence="1">
    <location>
        <begin position="22"/>
        <end position="43"/>
    </location>
</feature>
<protein>
    <recommendedName>
        <fullName evidence="5">Lipoprotein</fullName>
    </recommendedName>
</protein>
<reference evidence="3 4" key="1">
    <citation type="submission" date="2021-01" db="EMBL/GenBank/DDBJ databases">
        <title>WGS of actinomycetes isolated from Thailand.</title>
        <authorList>
            <person name="Thawai C."/>
        </authorList>
    </citation>
    <scope>NUCLEOTIDE SEQUENCE [LARGE SCALE GENOMIC DNA]</scope>
    <source>
        <strain evidence="3 4">CA3R110</strain>
    </source>
</reference>
<proteinExistence type="predicted"/>
<dbReference type="Proteomes" id="UP000621510">
    <property type="component" value="Unassembled WGS sequence"/>
</dbReference>
<dbReference type="EMBL" id="JAERRG010000009">
    <property type="protein sequence ID" value="MBL1115415.1"/>
    <property type="molecule type" value="Genomic_DNA"/>
</dbReference>
<evidence type="ECO:0000313" key="4">
    <source>
        <dbReference type="Proteomes" id="UP000621510"/>
    </source>
</evidence>
<dbReference type="RefSeq" id="WP_201853207.1">
    <property type="nucleotide sequence ID" value="NZ_JAERRG010000009.1"/>
</dbReference>
<evidence type="ECO:0000313" key="3">
    <source>
        <dbReference type="EMBL" id="MBL1115415.1"/>
    </source>
</evidence>
<evidence type="ECO:0000256" key="2">
    <source>
        <dbReference type="SAM" id="SignalP"/>
    </source>
</evidence>
<keyword evidence="2" id="KW-0732">Signal</keyword>
<organism evidence="3 4">
    <name type="scientific">Streptomyces endocoffeicus</name>
    <dbReference type="NCBI Taxonomy" id="2898945"/>
    <lineage>
        <taxon>Bacteria</taxon>
        <taxon>Bacillati</taxon>
        <taxon>Actinomycetota</taxon>
        <taxon>Actinomycetes</taxon>
        <taxon>Kitasatosporales</taxon>
        <taxon>Streptomycetaceae</taxon>
        <taxon>Streptomyces</taxon>
    </lineage>
</organism>
<sequence length="117" mass="11938">MHVRTIAGAALAVGLLLTGCSNNGDGNDKPSTPKHSTVAPTRAALSKTEVARRCITALVQQATEDASADVGATRPRACAQLGDGEYADAILKATQQANAAGRGELQDKLDEVTGHTG</sequence>
<name>A0ABS1PSL0_9ACTN</name>
<feature type="chain" id="PRO_5046896958" description="Lipoprotein" evidence="2">
    <location>
        <begin position="24"/>
        <end position="117"/>
    </location>
</feature>
<feature type="compositionally biased region" description="Polar residues" evidence="1">
    <location>
        <begin position="22"/>
        <end position="39"/>
    </location>
</feature>
<feature type="signal peptide" evidence="2">
    <location>
        <begin position="1"/>
        <end position="23"/>
    </location>
</feature>
<accession>A0ABS1PSL0</accession>